<keyword evidence="1" id="KW-0812">Transmembrane</keyword>
<feature type="transmembrane region" description="Helical" evidence="1">
    <location>
        <begin position="67"/>
        <end position="87"/>
    </location>
</feature>
<keyword evidence="1" id="KW-0472">Membrane</keyword>
<keyword evidence="1" id="KW-1133">Transmembrane helix</keyword>
<evidence type="ECO:0000313" key="3">
    <source>
        <dbReference type="Proteomes" id="UP000593564"/>
    </source>
</evidence>
<gene>
    <name evidence="2" type="ORF">HYC85_001037</name>
</gene>
<organism evidence="2 3">
    <name type="scientific">Camellia sinensis</name>
    <name type="common">Tea plant</name>
    <name type="synonym">Thea sinensis</name>
    <dbReference type="NCBI Taxonomy" id="4442"/>
    <lineage>
        <taxon>Eukaryota</taxon>
        <taxon>Viridiplantae</taxon>
        <taxon>Streptophyta</taxon>
        <taxon>Embryophyta</taxon>
        <taxon>Tracheophyta</taxon>
        <taxon>Spermatophyta</taxon>
        <taxon>Magnoliopsida</taxon>
        <taxon>eudicotyledons</taxon>
        <taxon>Gunneridae</taxon>
        <taxon>Pentapetalae</taxon>
        <taxon>asterids</taxon>
        <taxon>Ericales</taxon>
        <taxon>Theaceae</taxon>
        <taxon>Camellia</taxon>
    </lineage>
</organism>
<dbReference type="Proteomes" id="UP000593564">
    <property type="component" value="Unassembled WGS sequence"/>
</dbReference>
<reference evidence="2 3" key="2">
    <citation type="submission" date="2020-07" db="EMBL/GenBank/DDBJ databases">
        <title>Genome assembly of wild tea tree DASZ reveals pedigree and selection history of tea varieties.</title>
        <authorList>
            <person name="Zhang W."/>
        </authorList>
    </citation>
    <scope>NUCLEOTIDE SEQUENCE [LARGE SCALE GENOMIC DNA]</scope>
    <source>
        <strain evidence="3">cv. G240</strain>
        <tissue evidence="2">Leaf</tissue>
    </source>
</reference>
<reference evidence="3" key="1">
    <citation type="journal article" date="2020" name="Nat. Commun.">
        <title>Genome assembly of wild tea tree DASZ reveals pedigree and selection history of tea varieties.</title>
        <authorList>
            <person name="Zhang W."/>
            <person name="Zhang Y."/>
            <person name="Qiu H."/>
            <person name="Guo Y."/>
            <person name="Wan H."/>
            <person name="Zhang X."/>
            <person name="Scossa F."/>
            <person name="Alseekh S."/>
            <person name="Zhang Q."/>
            <person name="Wang P."/>
            <person name="Xu L."/>
            <person name="Schmidt M.H."/>
            <person name="Jia X."/>
            <person name="Li D."/>
            <person name="Zhu A."/>
            <person name="Guo F."/>
            <person name="Chen W."/>
            <person name="Ni D."/>
            <person name="Usadel B."/>
            <person name="Fernie A.R."/>
            <person name="Wen W."/>
        </authorList>
    </citation>
    <scope>NUCLEOTIDE SEQUENCE [LARGE SCALE GENOMIC DNA]</scope>
    <source>
        <strain evidence="3">cv. G240</strain>
    </source>
</reference>
<evidence type="ECO:0000256" key="1">
    <source>
        <dbReference type="SAM" id="Phobius"/>
    </source>
</evidence>
<evidence type="ECO:0000313" key="2">
    <source>
        <dbReference type="EMBL" id="KAF5959828.1"/>
    </source>
</evidence>
<dbReference type="EMBL" id="JACBKZ010000001">
    <property type="protein sequence ID" value="KAF5959828.1"/>
    <property type="molecule type" value="Genomic_DNA"/>
</dbReference>
<name>A0A7J7I6R5_CAMSI</name>
<protein>
    <submittedName>
        <fullName evidence="2">Uncharacterized protein</fullName>
    </submittedName>
</protein>
<comment type="caution">
    <text evidence="2">The sequence shown here is derived from an EMBL/GenBank/DDBJ whole genome shotgun (WGS) entry which is preliminary data.</text>
</comment>
<proteinExistence type="predicted"/>
<accession>A0A7J7I6R5</accession>
<dbReference type="AlphaFoldDB" id="A0A7J7I6R5"/>
<keyword evidence="3" id="KW-1185">Reference proteome</keyword>
<sequence>MTKTLYFSTITEARFVACEECQHLAVVVKNIGVGDEAVEASEDRVNVVNLTIHTRTNCRSKSASQPMVHRFPFLQTLTIVAIFFLFFKP</sequence>